<dbReference type="AlphaFoldDB" id="A0A1F6G9L7"/>
<gene>
    <name evidence="1" type="ORF">A2527_01100</name>
</gene>
<sequence length="89" mass="10041">MDRPTLLTHDDFSCLKPIFDSLVPINEIHIGQGLSGLLKRSPERPTNGFDKAPLRDLPMLFIKYDQLFRRPPPLSKIDPAFGASVILKI</sequence>
<name>A0A1F6G9L7_9PROT</name>
<accession>A0A1F6G9L7</accession>
<evidence type="ECO:0000313" key="1">
    <source>
        <dbReference type="EMBL" id="OGG94809.1"/>
    </source>
</evidence>
<proteinExistence type="predicted"/>
<reference evidence="1 2" key="1">
    <citation type="journal article" date="2016" name="Nat. Commun.">
        <title>Thousands of microbial genomes shed light on interconnected biogeochemical processes in an aquifer system.</title>
        <authorList>
            <person name="Anantharaman K."/>
            <person name="Brown C.T."/>
            <person name="Hug L.A."/>
            <person name="Sharon I."/>
            <person name="Castelle C.J."/>
            <person name="Probst A.J."/>
            <person name="Thomas B.C."/>
            <person name="Singh A."/>
            <person name="Wilkins M.J."/>
            <person name="Karaoz U."/>
            <person name="Brodie E.L."/>
            <person name="Williams K.H."/>
            <person name="Hubbard S.S."/>
            <person name="Banfield J.F."/>
        </authorList>
    </citation>
    <scope>NUCLEOTIDE SEQUENCE [LARGE SCALE GENOMIC DNA]</scope>
</reference>
<dbReference type="EMBL" id="MFNE01000034">
    <property type="protein sequence ID" value="OGG94809.1"/>
    <property type="molecule type" value="Genomic_DNA"/>
</dbReference>
<comment type="caution">
    <text evidence="1">The sequence shown here is derived from an EMBL/GenBank/DDBJ whole genome shotgun (WGS) entry which is preliminary data.</text>
</comment>
<evidence type="ECO:0000313" key="2">
    <source>
        <dbReference type="Proteomes" id="UP000178449"/>
    </source>
</evidence>
<organism evidence="1 2">
    <name type="scientific">Candidatus Lambdaproteobacteria bacterium RIFOXYD2_FULL_50_16</name>
    <dbReference type="NCBI Taxonomy" id="1817772"/>
    <lineage>
        <taxon>Bacteria</taxon>
        <taxon>Pseudomonadati</taxon>
        <taxon>Pseudomonadota</taxon>
        <taxon>Candidatus Lambdaproteobacteria</taxon>
    </lineage>
</organism>
<protein>
    <submittedName>
        <fullName evidence="1">Uncharacterized protein</fullName>
    </submittedName>
</protein>
<dbReference type="Proteomes" id="UP000178449">
    <property type="component" value="Unassembled WGS sequence"/>
</dbReference>